<feature type="compositionally biased region" description="Basic and acidic residues" evidence="1">
    <location>
        <begin position="30"/>
        <end position="83"/>
    </location>
</feature>
<reference evidence="2" key="1">
    <citation type="submission" date="2015-11" db="EMBL/GenBank/DDBJ databases">
        <title>Genomes of Abundant and Widespread Viruses from the Deep Ocean.</title>
        <authorList>
            <person name="Mizuno C.M."/>
            <person name="Ghai R."/>
            <person name="Saghai A."/>
            <person name="Lopez-Garcia P."/>
            <person name="Rodriguez-Valera F."/>
        </authorList>
    </citation>
    <scope>NUCLEOTIDE SEQUENCE</scope>
</reference>
<proteinExistence type="predicted"/>
<dbReference type="InterPro" id="IPR008768">
    <property type="entry name" value="Gp9-like"/>
</dbReference>
<dbReference type="Pfam" id="PF05396">
    <property type="entry name" value="Phage_T7_Capsid"/>
    <property type="match status" value="1"/>
</dbReference>
<feature type="region of interest" description="Disordered" evidence="1">
    <location>
        <begin position="1"/>
        <end position="83"/>
    </location>
</feature>
<accession>A0A1B0Z1P6</accession>
<evidence type="ECO:0000256" key="1">
    <source>
        <dbReference type="SAM" id="MobiDB-lite"/>
    </source>
</evidence>
<organism evidence="2">
    <name type="scientific">uncultured Alphaproteobacteria bacterium</name>
    <dbReference type="NCBI Taxonomy" id="91750"/>
    <lineage>
        <taxon>Bacteria</taxon>
        <taxon>Pseudomonadati</taxon>
        <taxon>Pseudomonadota</taxon>
        <taxon>Alphaproteobacteria</taxon>
        <taxon>environmental samples</taxon>
    </lineage>
</organism>
<evidence type="ECO:0000313" key="2">
    <source>
        <dbReference type="EMBL" id="ANO58074.1"/>
    </source>
</evidence>
<dbReference type="AlphaFoldDB" id="A0A1B0Z1P6"/>
<sequence length="258" mass="28562">MVDKVEVKNVDANPTLEEQDKTQQEAQKAPSEKPSETSETRPEWLPEKFANSEELAKAYGELEKKFSSREEDKSYENEKTTADQLKINKEKVEEATGLGLDNYYSEYEKNGSLSEKSYKDLASKGLDKTLVDSYISGQQALADKHVSSIHSVVGGKEKYDTIVKWASDNLADNEVKAFNDTMDSGTLDQAQLAISGIQAKYNSVNQEPSLFSGERADNSKGAYRSVGEMLADINNPKYSTDSAFRADVEAKVKASNVL</sequence>
<protein>
    <submittedName>
        <fullName evidence="2">Scaffolding protein</fullName>
    </submittedName>
</protein>
<name>A0A1B0Z1P6_9PROT</name>
<dbReference type="EMBL" id="KT997797">
    <property type="protein sequence ID" value="ANO58074.1"/>
    <property type="molecule type" value="Genomic_DNA"/>
</dbReference>